<dbReference type="InterPro" id="IPR009057">
    <property type="entry name" value="Homeodomain-like_sf"/>
</dbReference>
<dbReference type="SUPFAM" id="SSF46689">
    <property type="entry name" value="Homeodomain-like"/>
    <property type="match status" value="1"/>
</dbReference>
<dbReference type="Pfam" id="PF01380">
    <property type="entry name" value="SIS"/>
    <property type="match status" value="1"/>
</dbReference>
<dbReference type="Gene3D" id="1.10.10.10">
    <property type="entry name" value="Winged helix-like DNA-binding domain superfamily/Winged helix DNA-binding domain"/>
    <property type="match status" value="1"/>
</dbReference>
<sequence>MRPVFESPRDYVLLSVRATAQKLGTDSAFLLRTVKQLGFDGYAEFKTCLHERALVDATSFERLRATSAEGQSAHESVHAALRKSQEHLAELKTSLDAKQVIALARKLHGARMVYLLGADLAAPVVDYLRYQMVMVGLAPIVLSGHGETLHSMRSVTDKDVVLAVTFRRGLRITVNGLRDARNHGAYTVAITDRSSNAIAQLAHEHFLAEIEGAALRSSFVAAFALVDALISACANVKRVRTLKLLSEGEEEQLYGYRWYEPNS</sequence>
<proteinExistence type="predicted"/>
<feature type="domain" description="HTH rpiR-type" evidence="4">
    <location>
        <begin position="1"/>
        <end position="56"/>
    </location>
</feature>
<dbReference type="PANTHER" id="PTHR30514:SF18">
    <property type="entry name" value="RPIR-FAMILY TRANSCRIPTIONAL REGULATOR"/>
    <property type="match status" value="1"/>
</dbReference>
<evidence type="ECO:0000256" key="2">
    <source>
        <dbReference type="ARBA" id="ARBA00023125"/>
    </source>
</evidence>
<dbReference type="Gene3D" id="3.40.50.10490">
    <property type="entry name" value="Glucose-6-phosphate isomerase like protein, domain 1"/>
    <property type="match status" value="1"/>
</dbReference>
<dbReference type="PROSITE" id="PS51071">
    <property type="entry name" value="HTH_RPIR"/>
    <property type="match status" value="1"/>
</dbReference>
<keyword evidence="2" id="KW-0238">DNA-binding</keyword>
<dbReference type="InterPro" id="IPR001347">
    <property type="entry name" value="SIS_dom"/>
</dbReference>
<evidence type="ECO:0000259" key="4">
    <source>
        <dbReference type="PROSITE" id="PS51071"/>
    </source>
</evidence>
<dbReference type="InterPro" id="IPR035472">
    <property type="entry name" value="RpiR-like_SIS"/>
</dbReference>
<keyword evidence="7" id="KW-1185">Reference proteome</keyword>
<organism evidence="6 7">
    <name type="scientific">Granulicella cerasi</name>
    <dbReference type="NCBI Taxonomy" id="741063"/>
    <lineage>
        <taxon>Bacteria</taxon>
        <taxon>Pseudomonadati</taxon>
        <taxon>Acidobacteriota</taxon>
        <taxon>Terriglobia</taxon>
        <taxon>Terriglobales</taxon>
        <taxon>Acidobacteriaceae</taxon>
        <taxon>Granulicella</taxon>
    </lineage>
</organism>
<keyword evidence="3" id="KW-0804">Transcription</keyword>
<dbReference type="InterPro" id="IPR036388">
    <property type="entry name" value="WH-like_DNA-bd_sf"/>
</dbReference>
<evidence type="ECO:0000313" key="7">
    <source>
        <dbReference type="Proteomes" id="UP001596391"/>
    </source>
</evidence>
<dbReference type="InterPro" id="IPR047640">
    <property type="entry name" value="RpiR-like"/>
</dbReference>
<comment type="caution">
    <text evidence="6">The sequence shown here is derived from an EMBL/GenBank/DDBJ whole genome shotgun (WGS) entry which is preliminary data.</text>
</comment>
<evidence type="ECO:0000256" key="3">
    <source>
        <dbReference type="ARBA" id="ARBA00023163"/>
    </source>
</evidence>
<gene>
    <name evidence="6" type="ORF">ACFQBQ_05545</name>
</gene>
<keyword evidence="1" id="KW-0805">Transcription regulation</keyword>
<evidence type="ECO:0000259" key="5">
    <source>
        <dbReference type="PROSITE" id="PS51464"/>
    </source>
</evidence>
<evidence type="ECO:0000256" key="1">
    <source>
        <dbReference type="ARBA" id="ARBA00023015"/>
    </source>
</evidence>
<dbReference type="InterPro" id="IPR046348">
    <property type="entry name" value="SIS_dom_sf"/>
</dbReference>
<dbReference type="SUPFAM" id="SSF53697">
    <property type="entry name" value="SIS domain"/>
    <property type="match status" value="1"/>
</dbReference>
<protein>
    <submittedName>
        <fullName evidence="6">MurR/RpiR family transcriptional regulator</fullName>
    </submittedName>
</protein>
<dbReference type="Proteomes" id="UP001596391">
    <property type="component" value="Unassembled WGS sequence"/>
</dbReference>
<accession>A0ABW1Z7A9</accession>
<dbReference type="RefSeq" id="WP_263371461.1">
    <property type="nucleotide sequence ID" value="NZ_JAGSYD010000003.1"/>
</dbReference>
<dbReference type="EMBL" id="JBHSWI010000001">
    <property type="protein sequence ID" value="MFC6645064.1"/>
    <property type="molecule type" value="Genomic_DNA"/>
</dbReference>
<reference evidence="7" key="1">
    <citation type="journal article" date="2019" name="Int. J. Syst. Evol. Microbiol.">
        <title>The Global Catalogue of Microorganisms (GCM) 10K type strain sequencing project: providing services to taxonomists for standard genome sequencing and annotation.</title>
        <authorList>
            <consortium name="The Broad Institute Genomics Platform"/>
            <consortium name="The Broad Institute Genome Sequencing Center for Infectious Disease"/>
            <person name="Wu L."/>
            <person name="Ma J."/>
        </authorList>
    </citation>
    <scope>NUCLEOTIDE SEQUENCE [LARGE SCALE GENOMIC DNA]</scope>
    <source>
        <strain evidence="7">CGMCC 1.16026</strain>
    </source>
</reference>
<dbReference type="CDD" id="cd05013">
    <property type="entry name" value="SIS_RpiR"/>
    <property type="match status" value="1"/>
</dbReference>
<feature type="domain" description="SIS" evidence="5">
    <location>
        <begin position="103"/>
        <end position="239"/>
    </location>
</feature>
<name>A0ABW1Z7A9_9BACT</name>
<dbReference type="PROSITE" id="PS51464">
    <property type="entry name" value="SIS"/>
    <property type="match status" value="1"/>
</dbReference>
<dbReference type="PANTHER" id="PTHR30514">
    <property type="entry name" value="GLUCOKINASE"/>
    <property type="match status" value="1"/>
</dbReference>
<dbReference type="InterPro" id="IPR000281">
    <property type="entry name" value="HTH_RpiR"/>
</dbReference>
<evidence type="ECO:0000313" key="6">
    <source>
        <dbReference type="EMBL" id="MFC6645064.1"/>
    </source>
</evidence>